<organism evidence="2 3">
    <name type="scientific">Botryobasidium botryosum (strain FD-172 SS1)</name>
    <dbReference type="NCBI Taxonomy" id="930990"/>
    <lineage>
        <taxon>Eukaryota</taxon>
        <taxon>Fungi</taxon>
        <taxon>Dikarya</taxon>
        <taxon>Basidiomycota</taxon>
        <taxon>Agaricomycotina</taxon>
        <taxon>Agaricomycetes</taxon>
        <taxon>Cantharellales</taxon>
        <taxon>Botryobasidiaceae</taxon>
        <taxon>Botryobasidium</taxon>
    </lineage>
</organism>
<feature type="region of interest" description="Disordered" evidence="1">
    <location>
        <begin position="213"/>
        <end position="237"/>
    </location>
</feature>
<accession>A0A067N3J9</accession>
<feature type="compositionally biased region" description="Basic and acidic residues" evidence="1">
    <location>
        <begin position="63"/>
        <end position="93"/>
    </location>
</feature>
<dbReference type="InParanoid" id="A0A067N3J9"/>
<evidence type="ECO:0000313" key="2">
    <source>
        <dbReference type="EMBL" id="KDQ18712.1"/>
    </source>
</evidence>
<name>A0A067N3J9_BOTB1</name>
<dbReference type="Proteomes" id="UP000027195">
    <property type="component" value="Unassembled WGS sequence"/>
</dbReference>
<gene>
    <name evidence="2" type="ORF">BOTBODRAFT_519275</name>
</gene>
<evidence type="ECO:0000313" key="3">
    <source>
        <dbReference type="Proteomes" id="UP000027195"/>
    </source>
</evidence>
<protein>
    <submittedName>
        <fullName evidence="2">Uncharacterized protein</fullName>
    </submittedName>
</protein>
<evidence type="ECO:0000256" key="1">
    <source>
        <dbReference type="SAM" id="MobiDB-lite"/>
    </source>
</evidence>
<proteinExistence type="predicted"/>
<dbReference type="AlphaFoldDB" id="A0A067N3J9"/>
<feature type="compositionally biased region" description="Basic and acidic residues" evidence="1">
    <location>
        <begin position="23"/>
        <end position="51"/>
    </location>
</feature>
<sequence length="251" mass="28235">MNTPGKRPRDDTDGGLPYGGSDPDVKRRDVRQERPRRDEKPKDWRDAHLAESGRGTGRGGYRGGDRREEGWSHRDRERYPRGGAGRREYDRRRTSASYRSRSPRQNRDRGHAHEGERERRNTRSRSRSRSRSQGVTVPRSADEKEEGEISPRPAPPIEATVTAQIPAPVTPTTSPDLIISQPEPEPEVDLLLPTPPAVEDRLAASRARREAILAKYKGRDSQPPNSPAAQSPGEGLKQLRAFCLRAINHQP</sequence>
<feature type="compositionally biased region" description="Low complexity" evidence="1">
    <location>
        <begin position="221"/>
        <end position="232"/>
    </location>
</feature>
<dbReference type="EMBL" id="KL198021">
    <property type="protein sequence ID" value="KDQ18712.1"/>
    <property type="molecule type" value="Genomic_DNA"/>
</dbReference>
<feature type="compositionally biased region" description="Basic and acidic residues" evidence="1">
    <location>
        <begin position="105"/>
        <end position="121"/>
    </location>
</feature>
<dbReference type="HOGENOM" id="CLU_1082255_0_0_1"/>
<dbReference type="STRING" id="930990.A0A067N3J9"/>
<feature type="region of interest" description="Disordered" evidence="1">
    <location>
        <begin position="1"/>
        <end position="190"/>
    </location>
</feature>
<reference evidence="3" key="1">
    <citation type="journal article" date="2014" name="Proc. Natl. Acad. Sci. U.S.A.">
        <title>Extensive sampling of basidiomycete genomes demonstrates inadequacy of the white-rot/brown-rot paradigm for wood decay fungi.</title>
        <authorList>
            <person name="Riley R."/>
            <person name="Salamov A.A."/>
            <person name="Brown D.W."/>
            <person name="Nagy L.G."/>
            <person name="Floudas D."/>
            <person name="Held B.W."/>
            <person name="Levasseur A."/>
            <person name="Lombard V."/>
            <person name="Morin E."/>
            <person name="Otillar R."/>
            <person name="Lindquist E.A."/>
            <person name="Sun H."/>
            <person name="LaButti K.M."/>
            <person name="Schmutz J."/>
            <person name="Jabbour D."/>
            <person name="Luo H."/>
            <person name="Baker S.E."/>
            <person name="Pisabarro A.G."/>
            <person name="Walton J.D."/>
            <person name="Blanchette R.A."/>
            <person name="Henrissat B."/>
            <person name="Martin F."/>
            <person name="Cullen D."/>
            <person name="Hibbett D.S."/>
            <person name="Grigoriev I.V."/>
        </authorList>
    </citation>
    <scope>NUCLEOTIDE SEQUENCE [LARGE SCALE GENOMIC DNA]</scope>
    <source>
        <strain evidence="3">FD-172 SS1</strain>
    </source>
</reference>
<keyword evidence="3" id="KW-1185">Reference proteome</keyword>